<evidence type="ECO:0000256" key="4">
    <source>
        <dbReference type="ARBA" id="ARBA00022722"/>
    </source>
</evidence>
<dbReference type="InterPro" id="IPR012337">
    <property type="entry name" value="RNaseH-like_sf"/>
</dbReference>
<keyword evidence="11" id="KW-0229">DNA integration</keyword>
<keyword evidence="20" id="KW-1185">Reference proteome</keyword>
<evidence type="ECO:0000256" key="12">
    <source>
        <dbReference type="ARBA" id="ARBA00022918"/>
    </source>
</evidence>
<dbReference type="Pfam" id="PF07727">
    <property type="entry name" value="RVT_2"/>
    <property type="match status" value="1"/>
</dbReference>
<dbReference type="STRING" id="188477.A0A3S0ZRE5"/>
<dbReference type="Pfam" id="PF00665">
    <property type="entry name" value="rve"/>
    <property type="match status" value="1"/>
</dbReference>
<dbReference type="InterPro" id="IPR013103">
    <property type="entry name" value="RVT_2"/>
</dbReference>
<dbReference type="InterPro" id="IPR057670">
    <property type="entry name" value="SH3_retrovirus"/>
</dbReference>
<evidence type="ECO:0000256" key="17">
    <source>
        <dbReference type="SAM" id="MobiDB-lite"/>
    </source>
</evidence>
<dbReference type="PANTHER" id="PTHR42648:SF11">
    <property type="entry name" value="TRANSPOSON TY4-P GAG-POL POLYPROTEIN"/>
    <property type="match status" value="1"/>
</dbReference>
<dbReference type="InterPro" id="IPR054722">
    <property type="entry name" value="PolX-like_BBD"/>
</dbReference>
<evidence type="ECO:0000256" key="6">
    <source>
        <dbReference type="ARBA" id="ARBA00022741"/>
    </source>
</evidence>
<protein>
    <recommendedName>
        <fullName evidence="18">Integrase catalytic domain-containing protein</fullName>
    </recommendedName>
</protein>
<feature type="compositionally biased region" description="Polar residues" evidence="17">
    <location>
        <begin position="190"/>
        <end position="208"/>
    </location>
</feature>
<keyword evidence="10" id="KW-0460">Magnesium</keyword>
<keyword evidence="2" id="KW-1188">Viral release from host cell</keyword>
<dbReference type="Proteomes" id="UP000271974">
    <property type="component" value="Unassembled WGS sequence"/>
</dbReference>
<dbReference type="GO" id="GO:0003887">
    <property type="term" value="F:DNA-directed DNA polymerase activity"/>
    <property type="evidence" value="ECO:0007669"/>
    <property type="project" value="UniProtKB-KW"/>
</dbReference>
<keyword evidence="4" id="KW-0540">Nuclease</keyword>
<dbReference type="EMBL" id="RQTK01000927">
    <property type="protein sequence ID" value="RUS73520.1"/>
    <property type="molecule type" value="Genomic_DNA"/>
</dbReference>
<dbReference type="OrthoDB" id="6151331at2759"/>
<keyword evidence="6" id="KW-0547">Nucleotide-binding</keyword>
<dbReference type="GO" id="GO:0004519">
    <property type="term" value="F:endonuclease activity"/>
    <property type="evidence" value="ECO:0007669"/>
    <property type="project" value="UniProtKB-KW"/>
</dbReference>
<keyword evidence="13" id="KW-0808">Transferase</keyword>
<comment type="function">
    <text evidence="1">The aspartyl protease (PR) mediates the proteolytic cleavages of the Gag and Gag-Pol polyproteins after assembly of the VLP.</text>
</comment>
<gene>
    <name evidence="19" type="ORF">EGW08_018705</name>
</gene>
<evidence type="ECO:0000256" key="13">
    <source>
        <dbReference type="ARBA" id="ARBA00022932"/>
    </source>
</evidence>
<evidence type="ECO:0000256" key="8">
    <source>
        <dbReference type="ARBA" id="ARBA00022801"/>
    </source>
</evidence>
<evidence type="ECO:0000256" key="2">
    <source>
        <dbReference type="ARBA" id="ARBA00022612"/>
    </source>
</evidence>
<evidence type="ECO:0000256" key="10">
    <source>
        <dbReference type="ARBA" id="ARBA00022842"/>
    </source>
</evidence>
<keyword evidence="13" id="KW-0548">Nucleotidyltransferase</keyword>
<dbReference type="InterPro" id="IPR036397">
    <property type="entry name" value="RNaseH_sf"/>
</dbReference>
<dbReference type="Pfam" id="PF14223">
    <property type="entry name" value="Retrotran_gag_2"/>
    <property type="match status" value="1"/>
</dbReference>
<sequence>MEALGVIDKVHIPTDWVNSVAFSRKQNGNLRICLDPKDMNRAIKRTCNNRSLSLIIRDAEDDGSKALKILRNHYKPQGKPRVISLYTQLTSLVKGETETITDYVIRAETAATALRDANEEIRDSLLFAMVLKGLPESFKPFTTVITQSEKALNFIDFKSKLRNFEDTENAASNLQSSSVMFARASPHWPQAQSQHQTQGAKHQPQGTKNYKKHHNRWCTNCRSNTHDTNFCRKKTAWCSHCKSNTHNTRECRKLNSAKSVQNFQPPDDNNHYSFKVDGDSTHTTEDADTFLVDSGASVHIVKDKDKFIRFQADFNPANHFVELADGSRSNNLAKGQGDVIVCLTDTNGQRHGVTLKNALYVPSFKTNIFSVRAAVENGASVTFNQHSTILNAGDVDFKIKKKEKMYFLNSVRKISAKTLKEWHNILGHCNVQDILKLSKVVDGLNISDPDRSIKFDCEVCTLGKMPQNINRTPDAKAESKFDLVHIDLAGPIDPVSKDGYRYALVCVDDFSGLTNIYFLKNKSDSPDAFRKYLADITPYGTVKCVRSDQGGEFTSKEFRSVLLHNKIKHEMSAPFSPHQNGTAERAWRTTFDMARCLILQSGVPKTLWHYAVSAASFTRNRCYNKRLNLTPFEVVTHKKPNLKDMQPFGKPCYGYVQKPKKLEDRAEKGIFIGMDRDSPAHLVYFPESDKVKKIRVVKFFQENSVQIQNEQNETVIIHDSASDEEDFVSPKEKQGVPQSPETETGETNKRVRAKPKYLEDYVTNVELDERVNVALHYCYGMNVPKTFDDAMNCEDSEKWKKAMDVEMSALRENDTYELTTLPPGKDIVGGKWVFAVKDNQNDEPIFKARFVAKGYSQTQDIDYGETFSPTAHMSSLRALMQISVQNNMIINQMDVKSAYLNAPIDYEIYVKQPEGYEVMGENCEKLVLK</sequence>
<evidence type="ECO:0000256" key="14">
    <source>
        <dbReference type="ARBA" id="ARBA00023113"/>
    </source>
</evidence>
<evidence type="ECO:0000313" key="19">
    <source>
        <dbReference type="EMBL" id="RUS73520.1"/>
    </source>
</evidence>
<evidence type="ECO:0000313" key="20">
    <source>
        <dbReference type="Proteomes" id="UP000271974"/>
    </source>
</evidence>
<dbReference type="SUPFAM" id="SSF53098">
    <property type="entry name" value="Ribonuclease H-like"/>
    <property type="match status" value="1"/>
</dbReference>
<comment type="caution">
    <text evidence="19">The sequence shown here is derived from an EMBL/GenBank/DDBJ whole genome shotgun (WGS) entry which is preliminary data.</text>
</comment>
<dbReference type="GO" id="GO:0046872">
    <property type="term" value="F:metal ion binding"/>
    <property type="evidence" value="ECO:0007669"/>
    <property type="project" value="UniProtKB-KW"/>
</dbReference>
<dbReference type="GO" id="GO:0005524">
    <property type="term" value="F:ATP binding"/>
    <property type="evidence" value="ECO:0007669"/>
    <property type="project" value="UniProtKB-KW"/>
</dbReference>
<dbReference type="InterPro" id="IPR001584">
    <property type="entry name" value="Integrase_cat-core"/>
</dbReference>
<dbReference type="Pfam" id="PF25597">
    <property type="entry name" value="SH3_retrovirus"/>
    <property type="match status" value="1"/>
</dbReference>
<evidence type="ECO:0000256" key="15">
    <source>
        <dbReference type="ARBA" id="ARBA00023172"/>
    </source>
</evidence>
<feature type="domain" description="Integrase catalytic" evidence="18">
    <location>
        <begin position="469"/>
        <end position="639"/>
    </location>
</feature>
<dbReference type="InterPro" id="IPR039537">
    <property type="entry name" value="Retrotran_Ty1/copia-like"/>
</dbReference>
<reference evidence="19 20" key="1">
    <citation type="submission" date="2019-01" db="EMBL/GenBank/DDBJ databases">
        <title>A draft genome assembly of the solar-powered sea slug Elysia chlorotica.</title>
        <authorList>
            <person name="Cai H."/>
            <person name="Li Q."/>
            <person name="Fang X."/>
            <person name="Li J."/>
            <person name="Curtis N.E."/>
            <person name="Altenburger A."/>
            <person name="Shibata T."/>
            <person name="Feng M."/>
            <person name="Maeda T."/>
            <person name="Schwartz J.A."/>
            <person name="Shigenobu S."/>
            <person name="Lundholm N."/>
            <person name="Nishiyama T."/>
            <person name="Yang H."/>
            <person name="Hasebe M."/>
            <person name="Li S."/>
            <person name="Pierce S.K."/>
            <person name="Wang J."/>
        </authorList>
    </citation>
    <scope>NUCLEOTIDE SEQUENCE [LARGE SCALE GENOMIC DNA]</scope>
    <source>
        <strain evidence="19">EC2010</strain>
        <tissue evidence="19">Whole organism of an adult</tissue>
    </source>
</reference>
<keyword evidence="8" id="KW-0378">Hydrolase</keyword>
<evidence type="ECO:0000256" key="1">
    <source>
        <dbReference type="ARBA" id="ARBA00002180"/>
    </source>
</evidence>
<keyword evidence="7" id="KW-0255">Endonuclease</keyword>
<evidence type="ECO:0000256" key="7">
    <source>
        <dbReference type="ARBA" id="ARBA00022759"/>
    </source>
</evidence>
<keyword evidence="12" id="KW-0695">RNA-directed DNA polymerase</keyword>
<evidence type="ECO:0000256" key="5">
    <source>
        <dbReference type="ARBA" id="ARBA00022723"/>
    </source>
</evidence>
<proteinExistence type="predicted"/>
<dbReference type="Pfam" id="PF22936">
    <property type="entry name" value="Pol_BBD"/>
    <property type="match status" value="1"/>
</dbReference>
<evidence type="ECO:0000256" key="3">
    <source>
        <dbReference type="ARBA" id="ARBA00022670"/>
    </source>
</evidence>
<dbReference type="GO" id="GO:0006310">
    <property type="term" value="P:DNA recombination"/>
    <property type="evidence" value="ECO:0007669"/>
    <property type="project" value="UniProtKB-KW"/>
</dbReference>
<keyword evidence="15" id="KW-0233">DNA recombination</keyword>
<dbReference type="PANTHER" id="PTHR42648">
    <property type="entry name" value="TRANSPOSASE, PUTATIVE-RELATED"/>
    <property type="match status" value="1"/>
</dbReference>
<feature type="region of interest" description="Disordered" evidence="17">
    <location>
        <begin position="721"/>
        <end position="751"/>
    </location>
</feature>
<accession>A0A3S0ZRE5</accession>
<evidence type="ECO:0000259" key="18">
    <source>
        <dbReference type="PROSITE" id="PS50994"/>
    </source>
</evidence>
<keyword evidence="5" id="KW-0479">Metal-binding</keyword>
<dbReference type="GO" id="GO:0015074">
    <property type="term" value="P:DNA integration"/>
    <property type="evidence" value="ECO:0007669"/>
    <property type="project" value="UniProtKB-KW"/>
</dbReference>
<keyword evidence="3" id="KW-0645">Protease</keyword>
<dbReference type="Gene3D" id="3.30.420.10">
    <property type="entry name" value="Ribonuclease H-like superfamily/Ribonuclease H"/>
    <property type="match status" value="1"/>
</dbReference>
<dbReference type="GO" id="GO:0006508">
    <property type="term" value="P:proteolysis"/>
    <property type="evidence" value="ECO:0007669"/>
    <property type="project" value="UniProtKB-KW"/>
</dbReference>
<dbReference type="GO" id="GO:0008233">
    <property type="term" value="F:peptidase activity"/>
    <property type="evidence" value="ECO:0007669"/>
    <property type="project" value="UniProtKB-KW"/>
</dbReference>
<evidence type="ECO:0000256" key="9">
    <source>
        <dbReference type="ARBA" id="ARBA00022840"/>
    </source>
</evidence>
<evidence type="ECO:0000256" key="16">
    <source>
        <dbReference type="ARBA" id="ARBA00023268"/>
    </source>
</evidence>
<organism evidence="19 20">
    <name type="scientific">Elysia chlorotica</name>
    <name type="common">Eastern emerald elysia</name>
    <name type="synonym">Sea slug</name>
    <dbReference type="NCBI Taxonomy" id="188477"/>
    <lineage>
        <taxon>Eukaryota</taxon>
        <taxon>Metazoa</taxon>
        <taxon>Spiralia</taxon>
        <taxon>Lophotrochozoa</taxon>
        <taxon>Mollusca</taxon>
        <taxon>Gastropoda</taxon>
        <taxon>Heterobranchia</taxon>
        <taxon>Euthyneura</taxon>
        <taxon>Panpulmonata</taxon>
        <taxon>Sacoglossa</taxon>
        <taxon>Placobranchoidea</taxon>
        <taxon>Plakobranchidae</taxon>
        <taxon>Elysia</taxon>
    </lineage>
</organism>
<dbReference type="GO" id="GO:0003964">
    <property type="term" value="F:RNA-directed DNA polymerase activity"/>
    <property type="evidence" value="ECO:0007669"/>
    <property type="project" value="UniProtKB-KW"/>
</dbReference>
<keyword evidence="16" id="KW-0511">Multifunctional enzyme</keyword>
<name>A0A3S0ZRE5_ELYCH</name>
<evidence type="ECO:0000256" key="11">
    <source>
        <dbReference type="ARBA" id="ARBA00022908"/>
    </source>
</evidence>
<keyword evidence="9" id="KW-0067">ATP-binding</keyword>
<dbReference type="PROSITE" id="PS50994">
    <property type="entry name" value="INTEGRASE"/>
    <property type="match status" value="1"/>
</dbReference>
<feature type="region of interest" description="Disordered" evidence="17">
    <location>
        <begin position="187"/>
        <end position="211"/>
    </location>
</feature>
<dbReference type="AlphaFoldDB" id="A0A3S0ZRE5"/>
<dbReference type="GO" id="GO:0003676">
    <property type="term" value="F:nucleic acid binding"/>
    <property type="evidence" value="ECO:0007669"/>
    <property type="project" value="InterPro"/>
</dbReference>
<keyword evidence="13" id="KW-0239">DNA-directed DNA polymerase</keyword>
<keyword evidence="14" id="KW-0917">Virion maturation</keyword>